<organism evidence="1 2">
    <name type="scientific">Pseudomonas fluorescens</name>
    <dbReference type="NCBI Taxonomy" id="294"/>
    <lineage>
        <taxon>Bacteria</taxon>
        <taxon>Pseudomonadati</taxon>
        <taxon>Pseudomonadota</taxon>
        <taxon>Gammaproteobacteria</taxon>
        <taxon>Pseudomonadales</taxon>
        <taxon>Pseudomonadaceae</taxon>
        <taxon>Pseudomonas</taxon>
    </lineage>
</organism>
<gene>
    <name evidence="1" type="ORF">CP335_20455</name>
</gene>
<dbReference type="RefSeq" id="WP_096796995.1">
    <property type="nucleotide sequence ID" value="NZ_NXHE01000028.1"/>
</dbReference>
<reference evidence="1 2" key="1">
    <citation type="submission" date="2017-09" db="EMBL/GenBank/DDBJ databases">
        <authorList>
            <person name="Haney C."/>
            <person name="Melnyk R."/>
        </authorList>
    </citation>
    <scope>NUCLEOTIDE SEQUENCE [LARGE SCALE GENOMIC DNA]</scope>
    <source>
        <strain evidence="1 2">CH229</strain>
    </source>
</reference>
<name>A0A854XA28_PSEFL</name>
<protein>
    <recommendedName>
        <fullName evidence="3">DUF4435 domain-containing protein</fullName>
    </recommendedName>
</protein>
<proteinExistence type="predicted"/>
<dbReference type="EMBL" id="NXHE01000028">
    <property type="protein sequence ID" value="PCM47867.1"/>
    <property type="molecule type" value="Genomic_DNA"/>
</dbReference>
<accession>A0A854XA28</accession>
<evidence type="ECO:0000313" key="1">
    <source>
        <dbReference type="EMBL" id="PCM47867.1"/>
    </source>
</evidence>
<sequence length="344" mass="38973">MNDAQDVSFDLSGGVGHSLKYFNIDGTEAVHVDVWVEALADKMVWQDFLRNTQDFKFNLKGPDEVKAKDGKRSTGCDRLFALEKQGVITVGQDCIFCLDSDDSFIKSFVPGYTSKKFPRDHVYVTNIYAVDNAFLHLEHVDLSLRGNICQGDHNIKVMPSQFICDISNIIYEAYVALNYIEGLGRAREFSIRRKNVHEALDKLVGIAFDNYSKCSVFKDFEREVSAILVTANSAINAIGREGFDNYKKDLADNGITAANIYLFVRGHNIFDVVAALFDNVSDAYKELEIERLKSSYADSVDQVRHVEEIWLKFSVFVRTKFTMGRVPVPYLQQTLDRLSADYSI</sequence>
<dbReference type="Proteomes" id="UP000218643">
    <property type="component" value="Unassembled WGS sequence"/>
</dbReference>
<evidence type="ECO:0008006" key="3">
    <source>
        <dbReference type="Google" id="ProtNLM"/>
    </source>
</evidence>
<dbReference type="AlphaFoldDB" id="A0A854XA28"/>
<reference evidence="1 2" key="2">
    <citation type="submission" date="2017-10" db="EMBL/GenBank/DDBJ databases">
        <title>Rhizosphere-associated Pseudomonas modulate jasmonic acid/salicylic acid antagonism to induce systemic resistance to herbivores at the cost of susceptibility to pathogens.</title>
        <authorList>
            <person name="Haney C.H."/>
            <person name="Wiesmann C.L."/>
            <person name="Shapiro L.R."/>
            <person name="O'Sullivan L.R."/>
            <person name="Khorasani S."/>
            <person name="Melnyk R.A."/>
            <person name="Xiao L."/>
            <person name="Bush J."/>
            <person name="Carrillo J."/>
            <person name="Pierce N.E."/>
            <person name="Ausubel F.M."/>
        </authorList>
    </citation>
    <scope>NUCLEOTIDE SEQUENCE [LARGE SCALE GENOMIC DNA]</scope>
    <source>
        <strain evidence="1 2">CH229</strain>
    </source>
</reference>
<comment type="caution">
    <text evidence="1">The sequence shown here is derived from an EMBL/GenBank/DDBJ whole genome shotgun (WGS) entry which is preliminary data.</text>
</comment>
<evidence type="ECO:0000313" key="2">
    <source>
        <dbReference type="Proteomes" id="UP000218643"/>
    </source>
</evidence>